<evidence type="ECO:0000259" key="2">
    <source>
        <dbReference type="Pfam" id="PF07833"/>
    </source>
</evidence>
<dbReference type="Gene3D" id="3.40.50.1110">
    <property type="entry name" value="SGNH hydrolase"/>
    <property type="match status" value="1"/>
</dbReference>
<sequence>MTFLRRLQISFCLLLVLCLLGTQARPAQAVVHRPILPEEVDYVAMGDSITAGWGAPAINGSRLNGFAAQLHRQLLTRGPAELHNLGVPGLTSGQFLFLLDHWPEASDVIKHADLITLSLGGNDIIWTDYKAPGDEAKMREALSKYEANIEAILGKIRNQNATARLFVLEVYNPFSPDDSRHQALSEYIQWANESIAMAANTHEATVVPTASLFLDHEKEYVNLANDDIHPNVAGHTRIAEQISHVLFGHFNKMVVQQDMKPTLLWNGKPQKLKTPMLVENGTVYVASDQVASLHKGMLKKWWFRVGLWWMQVNGKKVKLPSPVLLIDGHPYLPLRSVSQALGAKVYWIEDSQTISVMTKKE</sequence>
<dbReference type="SUPFAM" id="SSF52266">
    <property type="entry name" value="SGNH hydrolase"/>
    <property type="match status" value="1"/>
</dbReference>
<dbReference type="PANTHER" id="PTHR30383:SF5">
    <property type="entry name" value="SGNH HYDROLASE-TYPE ESTERASE DOMAIN-CONTAINING PROTEIN"/>
    <property type="match status" value="1"/>
</dbReference>
<dbReference type="Gene3D" id="3.30.457.10">
    <property type="entry name" value="Copper amine oxidase-like, N-terminal domain"/>
    <property type="match status" value="1"/>
</dbReference>
<dbReference type="EMBL" id="JAEQNB010000004">
    <property type="protein sequence ID" value="MBL0387734.1"/>
    <property type="molecule type" value="Genomic_DNA"/>
</dbReference>
<protein>
    <recommendedName>
        <fullName evidence="6">SGNH hydrolase-type esterase domain-containing protein</fullName>
    </recommendedName>
</protein>
<evidence type="ECO:0008006" key="6">
    <source>
        <dbReference type="Google" id="ProtNLM"/>
    </source>
</evidence>
<evidence type="ECO:0000256" key="1">
    <source>
        <dbReference type="SAM" id="SignalP"/>
    </source>
</evidence>
<dbReference type="InterPro" id="IPR051532">
    <property type="entry name" value="Ester_Hydrolysis_Enzymes"/>
</dbReference>
<evidence type="ECO:0000313" key="5">
    <source>
        <dbReference type="Proteomes" id="UP000602284"/>
    </source>
</evidence>
<dbReference type="PANTHER" id="PTHR30383">
    <property type="entry name" value="THIOESTERASE 1/PROTEASE 1/LYSOPHOSPHOLIPASE L1"/>
    <property type="match status" value="1"/>
</dbReference>
<gene>
    <name evidence="4" type="ORF">JJB07_13920</name>
</gene>
<feature type="chain" id="PRO_5046463429" description="SGNH hydrolase-type esterase domain-containing protein" evidence="1">
    <location>
        <begin position="30"/>
        <end position="361"/>
    </location>
</feature>
<accession>A0ABS1JBV7</accession>
<keyword evidence="5" id="KW-1185">Reference proteome</keyword>
<dbReference type="Pfam" id="PF13472">
    <property type="entry name" value="Lipase_GDSL_2"/>
    <property type="match status" value="1"/>
</dbReference>
<evidence type="ECO:0000259" key="3">
    <source>
        <dbReference type="Pfam" id="PF13472"/>
    </source>
</evidence>
<dbReference type="InterPro" id="IPR036514">
    <property type="entry name" value="SGNH_hydro_sf"/>
</dbReference>
<dbReference type="SUPFAM" id="SSF55383">
    <property type="entry name" value="Copper amine oxidase, domain N"/>
    <property type="match status" value="1"/>
</dbReference>
<dbReference type="InterPro" id="IPR012854">
    <property type="entry name" value="Cu_amine_oxidase-like_N"/>
</dbReference>
<dbReference type="InterPro" id="IPR013830">
    <property type="entry name" value="SGNH_hydro"/>
</dbReference>
<dbReference type="Pfam" id="PF07833">
    <property type="entry name" value="Cu_amine_oxidN1"/>
    <property type="match status" value="1"/>
</dbReference>
<evidence type="ECO:0000313" key="4">
    <source>
        <dbReference type="EMBL" id="MBL0387734.1"/>
    </source>
</evidence>
<comment type="caution">
    <text evidence="4">The sequence shown here is derived from an EMBL/GenBank/DDBJ whole genome shotgun (WGS) entry which is preliminary data.</text>
</comment>
<keyword evidence="1" id="KW-0732">Signal</keyword>
<feature type="domain" description="SGNH hydrolase-type esterase" evidence="3">
    <location>
        <begin position="44"/>
        <end position="236"/>
    </location>
</feature>
<dbReference type="Proteomes" id="UP000602284">
    <property type="component" value="Unassembled WGS sequence"/>
</dbReference>
<name>A0ABS1JBV7_9BACL</name>
<feature type="signal peptide" evidence="1">
    <location>
        <begin position="1"/>
        <end position="29"/>
    </location>
</feature>
<dbReference type="InterPro" id="IPR036582">
    <property type="entry name" value="Mao_N_sf"/>
</dbReference>
<reference evidence="4 5" key="1">
    <citation type="submission" date="2021-01" db="EMBL/GenBank/DDBJ databases">
        <title>Tumebacillus sp. strain ITR2 16S ribosomal RNA gene Genome sequencing and assembly.</title>
        <authorList>
            <person name="Kang M."/>
        </authorList>
    </citation>
    <scope>NUCLEOTIDE SEQUENCE [LARGE SCALE GENOMIC DNA]</scope>
    <source>
        <strain evidence="4 5">ITR2</strain>
    </source>
</reference>
<organism evidence="4 5">
    <name type="scientific">Tumebacillus amylolyticus</name>
    <dbReference type="NCBI Taxonomy" id="2801339"/>
    <lineage>
        <taxon>Bacteria</taxon>
        <taxon>Bacillati</taxon>
        <taxon>Bacillota</taxon>
        <taxon>Bacilli</taxon>
        <taxon>Bacillales</taxon>
        <taxon>Alicyclobacillaceae</taxon>
        <taxon>Tumebacillus</taxon>
    </lineage>
</organism>
<feature type="domain" description="Copper amine oxidase-like N-terminal" evidence="2">
    <location>
        <begin position="310"/>
        <end position="355"/>
    </location>
</feature>
<proteinExistence type="predicted"/>
<dbReference type="RefSeq" id="WP_201636019.1">
    <property type="nucleotide sequence ID" value="NZ_JAEQNB010000004.1"/>
</dbReference>